<accession>A0AAE5H7B3</accession>
<dbReference type="EMBL" id="JABTDW010000001">
    <property type="protein sequence ID" value="NSB15950.1"/>
    <property type="molecule type" value="Genomic_DNA"/>
</dbReference>
<comment type="caution">
    <text evidence="1">The sequence shown here is derived from an EMBL/GenBank/DDBJ whole genome shotgun (WGS) entry which is preliminary data.</text>
</comment>
<reference evidence="1" key="1">
    <citation type="submission" date="2020-06" db="EMBL/GenBank/DDBJ databases">
        <title>Genomic insights into acetone-butanol-ethanol (ABE) fermentation by sequencing solventogenic clostridia strains.</title>
        <authorList>
            <person name="Brown S."/>
        </authorList>
    </citation>
    <scope>NUCLEOTIDE SEQUENCE</scope>
    <source>
        <strain evidence="1">DJ123</strain>
    </source>
</reference>
<organism evidence="1 2">
    <name type="scientific">Clostridium beijerinckii</name>
    <name type="common">Clostridium MP</name>
    <dbReference type="NCBI Taxonomy" id="1520"/>
    <lineage>
        <taxon>Bacteria</taxon>
        <taxon>Bacillati</taxon>
        <taxon>Bacillota</taxon>
        <taxon>Clostridia</taxon>
        <taxon>Eubacteriales</taxon>
        <taxon>Clostridiaceae</taxon>
        <taxon>Clostridium</taxon>
    </lineage>
</organism>
<dbReference type="Proteomes" id="UP000822184">
    <property type="component" value="Unassembled WGS sequence"/>
</dbReference>
<sequence>MEESTKIIKLSEEEIKDLFCAAWHLTNLIEDCKEAKIASFITPCETCKYQVECNKNDNFDAYGHFETLTKLTGVICTPLKGARELAEIGKFNFFIVKQ</sequence>
<proteinExistence type="predicted"/>
<protein>
    <submittedName>
        <fullName evidence="1">Uncharacterized protein</fullName>
    </submittedName>
</protein>
<gene>
    <name evidence="1" type="ORF">BCD95_004209</name>
</gene>
<name>A0AAE5H7B3_CLOBE</name>
<evidence type="ECO:0000313" key="2">
    <source>
        <dbReference type="Proteomes" id="UP000822184"/>
    </source>
</evidence>
<dbReference type="RefSeq" id="WP_077854218.1">
    <property type="nucleotide sequence ID" value="NZ_JABTDW010000001.1"/>
</dbReference>
<evidence type="ECO:0000313" key="1">
    <source>
        <dbReference type="EMBL" id="NSB15950.1"/>
    </source>
</evidence>
<dbReference type="AlphaFoldDB" id="A0AAE5H7B3"/>